<sequence length="274" mass="30295">MPRFEHEGISHFYTDVGQGDPLVFIHGLGLSHQNWIAQAPVFSTRYRMVTYDCRGHGGTGTTKGKLSIRDLAGDLLALLDHLGIERAVLIGYSTGTLIAQSFAVNHPDRTAGICCIGSIDRVNNLYLRVRMDFSRWMIHSKLHKALAYSVATSNAKNLVQRGFFYRIAKRADPTESVQMIEASQEFLHEHDITKITCPTLLVHGKKDKSSGTNAAALTEKIRHAQISVVDGVNHAVATRAADAFNAVLEEWLQGLDLRAGESQKRALPLPHMVE</sequence>
<dbReference type="GO" id="GO:0016787">
    <property type="term" value="F:hydrolase activity"/>
    <property type="evidence" value="ECO:0007669"/>
    <property type="project" value="UniProtKB-KW"/>
</dbReference>
<dbReference type="InterPro" id="IPR029058">
    <property type="entry name" value="AB_hydrolase_fold"/>
</dbReference>
<evidence type="ECO:0000313" key="2">
    <source>
        <dbReference type="EMBL" id="MCX7571574.1"/>
    </source>
</evidence>
<proteinExistence type="predicted"/>
<dbReference type="PRINTS" id="PR00111">
    <property type="entry name" value="ABHYDROLASE"/>
</dbReference>
<name>A0ABT3X3V3_9BACL</name>
<dbReference type="Proteomes" id="UP001208017">
    <property type="component" value="Unassembled WGS sequence"/>
</dbReference>
<dbReference type="RefSeq" id="WP_267152820.1">
    <property type="nucleotide sequence ID" value="NZ_JAPMLT010000011.1"/>
</dbReference>
<dbReference type="PANTHER" id="PTHR43798">
    <property type="entry name" value="MONOACYLGLYCEROL LIPASE"/>
    <property type="match status" value="1"/>
</dbReference>
<keyword evidence="3" id="KW-1185">Reference proteome</keyword>
<reference evidence="2 3" key="1">
    <citation type="submission" date="2022-11" db="EMBL/GenBank/DDBJ databases">
        <title>Study of microbial diversity in lake waters.</title>
        <authorList>
            <person name="Zhang J."/>
        </authorList>
    </citation>
    <scope>NUCLEOTIDE SEQUENCE [LARGE SCALE GENOMIC DNA]</scope>
    <source>
        <strain evidence="2 3">DT12</strain>
    </source>
</reference>
<dbReference type="InterPro" id="IPR000073">
    <property type="entry name" value="AB_hydrolase_1"/>
</dbReference>
<protein>
    <submittedName>
        <fullName evidence="2">Alpha/beta hydrolase</fullName>
    </submittedName>
</protein>
<dbReference type="InterPro" id="IPR050266">
    <property type="entry name" value="AB_hydrolase_sf"/>
</dbReference>
<organism evidence="2 3">
    <name type="scientific">Tumebacillus lacus</name>
    <dbReference type="NCBI Taxonomy" id="2995335"/>
    <lineage>
        <taxon>Bacteria</taxon>
        <taxon>Bacillati</taxon>
        <taxon>Bacillota</taxon>
        <taxon>Bacilli</taxon>
        <taxon>Bacillales</taxon>
        <taxon>Alicyclobacillaceae</taxon>
        <taxon>Tumebacillus</taxon>
    </lineage>
</organism>
<comment type="caution">
    <text evidence="2">The sequence shown here is derived from an EMBL/GenBank/DDBJ whole genome shotgun (WGS) entry which is preliminary data.</text>
</comment>
<feature type="domain" description="AB hydrolase-1" evidence="1">
    <location>
        <begin position="21"/>
        <end position="137"/>
    </location>
</feature>
<dbReference type="SUPFAM" id="SSF53474">
    <property type="entry name" value="alpha/beta-Hydrolases"/>
    <property type="match status" value="1"/>
</dbReference>
<dbReference type="Gene3D" id="3.40.50.1820">
    <property type="entry name" value="alpha/beta hydrolase"/>
    <property type="match status" value="1"/>
</dbReference>
<dbReference type="Pfam" id="PF00561">
    <property type="entry name" value="Abhydrolase_1"/>
    <property type="match status" value="1"/>
</dbReference>
<evidence type="ECO:0000259" key="1">
    <source>
        <dbReference type="Pfam" id="PF00561"/>
    </source>
</evidence>
<keyword evidence="2" id="KW-0378">Hydrolase</keyword>
<dbReference type="EMBL" id="JAPMLT010000011">
    <property type="protein sequence ID" value="MCX7571574.1"/>
    <property type="molecule type" value="Genomic_DNA"/>
</dbReference>
<evidence type="ECO:0000313" key="3">
    <source>
        <dbReference type="Proteomes" id="UP001208017"/>
    </source>
</evidence>
<gene>
    <name evidence="2" type="ORF">OS242_16620</name>
</gene>
<accession>A0ABT3X3V3</accession>